<keyword evidence="4 8" id="KW-0812">Transmembrane</keyword>
<name>A0A9P7ZH72_9HYPO</name>
<dbReference type="EMBL" id="MU251267">
    <property type="protein sequence ID" value="KAG9251612.1"/>
    <property type="molecule type" value="Genomic_DNA"/>
</dbReference>
<feature type="domain" description="10TM putative phosphate transporter extracellular tail" evidence="10">
    <location>
        <begin position="790"/>
        <end position="885"/>
    </location>
</feature>
<dbReference type="InterPro" id="IPR027815">
    <property type="entry name" value="CSC1/OSCA1-like_cyt"/>
</dbReference>
<dbReference type="GO" id="GO:0005886">
    <property type="term" value="C:plasma membrane"/>
    <property type="evidence" value="ECO:0007669"/>
    <property type="project" value="TreeGrafter"/>
</dbReference>
<evidence type="ECO:0000259" key="11">
    <source>
        <dbReference type="Pfam" id="PF13967"/>
    </source>
</evidence>
<feature type="compositionally biased region" description="Basic and acidic residues" evidence="7">
    <location>
        <begin position="748"/>
        <end position="758"/>
    </location>
</feature>
<feature type="transmembrane region" description="Helical" evidence="8">
    <location>
        <begin position="36"/>
        <end position="57"/>
    </location>
</feature>
<keyword evidence="14" id="KW-1185">Reference proteome</keyword>
<accession>A0A9P7ZH72</accession>
<dbReference type="GeneID" id="70293331"/>
<evidence type="ECO:0000256" key="4">
    <source>
        <dbReference type="ARBA" id="ARBA00022692"/>
    </source>
</evidence>
<proteinExistence type="inferred from homology"/>
<evidence type="ECO:0000256" key="7">
    <source>
        <dbReference type="SAM" id="MobiDB-lite"/>
    </source>
</evidence>
<feature type="region of interest" description="Disordered" evidence="7">
    <location>
        <begin position="740"/>
        <end position="777"/>
    </location>
</feature>
<keyword evidence="3" id="KW-0813">Transport</keyword>
<evidence type="ECO:0000256" key="3">
    <source>
        <dbReference type="ARBA" id="ARBA00022448"/>
    </source>
</evidence>
<feature type="region of interest" description="Disordered" evidence="7">
    <location>
        <begin position="282"/>
        <end position="313"/>
    </location>
</feature>
<feature type="domain" description="CSC1/OSCA1-like N-terminal transmembrane" evidence="11">
    <location>
        <begin position="36"/>
        <end position="187"/>
    </location>
</feature>
<evidence type="ECO:0000256" key="1">
    <source>
        <dbReference type="ARBA" id="ARBA00004141"/>
    </source>
</evidence>
<dbReference type="Pfam" id="PF02714">
    <property type="entry name" value="RSN1_7TM"/>
    <property type="match status" value="1"/>
</dbReference>
<feature type="domain" description="CSC1/OSCA1-like cytosolic" evidence="12">
    <location>
        <begin position="210"/>
        <end position="403"/>
    </location>
</feature>
<feature type="transmembrane region" description="Helical" evidence="8">
    <location>
        <begin position="166"/>
        <end position="185"/>
    </location>
</feature>
<feature type="transmembrane region" description="Helical" evidence="8">
    <location>
        <begin position="695"/>
        <end position="716"/>
    </location>
</feature>
<protein>
    <recommendedName>
        <fullName evidence="15">DUF221 domain-containing protein</fullName>
    </recommendedName>
</protein>
<feature type="transmembrane region" description="Helical" evidence="8">
    <location>
        <begin position="116"/>
        <end position="135"/>
    </location>
</feature>
<gene>
    <name evidence="13" type="ORF">F5Z01DRAFT_639210</name>
</gene>
<feature type="region of interest" description="Disordered" evidence="7">
    <location>
        <begin position="10"/>
        <end position="30"/>
    </location>
</feature>
<evidence type="ECO:0000256" key="6">
    <source>
        <dbReference type="ARBA" id="ARBA00023136"/>
    </source>
</evidence>
<dbReference type="InterPro" id="IPR003864">
    <property type="entry name" value="CSC1/OSCA1-like_7TM"/>
</dbReference>
<dbReference type="RefSeq" id="XP_046115536.1">
    <property type="nucleotide sequence ID" value="XM_046262428.1"/>
</dbReference>
<dbReference type="AlphaFoldDB" id="A0A9P7ZH72"/>
<dbReference type="Proteomes" id="UP000887229">
    <property type="component" value="Unassembled WGS sequence"/>
</dbReference>
<sequence>MGSFISWIKTNLGGSQGSDSRTGEARSQQPQSLSGMLSTLVPLLVISSIYIIIFLVLRRSKRRFYAPRTYLGALRESERSPELPRGFFNWFGTFWKIPDEYALQHQSLDAYLFLRFLRVCTTITFVSMIITWVVLFPVNATGGNGKTQLEILSYSNINIDTQYNRFYAHTFVAWIVYGFIMYTITRECIFYINIRQAYLLTPQYAKRISSRTVLFLSVPDDYLDEARLRAIFSNDAVKNVWIAGETKELDDLVEERDKVAMKLEKGTIKLLKAVNKERAKVAKKSGGQVAQESDQDAEHGNIAARWITDKKRPTHRTGPLGLIGKKVDTIEWGRSELHSLVPKTDAAQAEFIAGNYKKHNAVFVEFYHQSDAQAAFQVVSHHQVLHMAPKYTGVKPEEIIWKNLNIPWWQLIIRRYVAYFLIAIMVIFWAIPVGIVGIIAQVDTLKQLPGLTWIADIPSVILGVVSGLLPSVALAILMSLVPIFIRMFARLAGEVTESRVELFTQNGYFVFQIVQVFLIRTLTDTASTAIVQIVDNPSSVFSILSTALPTSSNFYVSYFILQGITIATSVLTQVIGCIIFNLMYKFLTGTPRAMYNKWTSLSAIMWGSTMPVYAAIVVISITYAVIAPIILFWATLALFLFHLAYRYNILFMSDTSIDTRGLFYPRALKQLFTGLYLAEICMVGMFAISKSPGPAVLMGAFLVFTVLFHITLMRSLGPHLSALPRTLQVEEELFQERAAVNGSDPEADCGRVPKEDSNGKAAKLKGMGSNLLPGSKPGAAPKKGNFLMRWLKPWVYADYASLRKMVPHEDMVDMRAEYSPEVEQNAYYPPSVTSETPILWIPADSLGVSKQEVALTSKVIPITDEGCTLDEKNKLHWDSESARPPIWTEKIYY</sequence>
<feature type="transmembrane region" description="Helical" evidence="8">
    <location>
        <begin position="630"/>
        <end position="650"/>
    </location>
</feature>
<reference evidence="13" key="1">
    <citation type="journal article" date="2021" name="IMA Fungus">
        <title>Genomic characterization of three marine fungi, including Emericellopsis atlantica sp. nov. with signatures of a generalist lifestyle and marine biomass degradation.</title>
        <authorList>
            <person name="Hagestad O.C."/>
            <person name="Hou L."/>
            <person name="Andersen J.H."/>
            <person name="Hansen E.H."/>
            <person name="Altermark B."/>
            <person name="Li C."/>
            <person name="Kuhnert E."/>
            <person name="Cox R.J."/>
            <person name="Crous P.W."/>
            <person name="Spatafora J.W."/>
            <person name="Lail K."/>
            <person name="Amirebrahimi M."/>
            <person name="Lipzen A."/>
            <person name="Pangilinan J."/>
            <person name="Andreopoulos W."/>
            <person name="Hayes R.D."/>
            <person name="Ng V."/>
            <person name="Grigoriev I.V."/>
            <person name="Jackson S.A."/>
            <person name="Sutton T.D.S."/>
            <person name="Dobson A.D.W."/>
            <person name="Rama T."/>
        </authorList>
    </citation>
    <scope>NUCLEOTIDE SEQUENCE</scope>
    <source>
        <strain evidence="13">TS7</strain>
    </source>
</reference>
<evidence type="ECO:0000259" key="10">
    <source>
        <dbReference type="Pfam" id="PF12621"/>
    </source>
</evidence>
<dbReference type="PANTHER" id="PTHR13018:SF26">
    <property type="entry name" value="DOMAIN PROTEIN, PUTATIVE (AFU_ORTHOLOGUE AFUA_5G10920)-RELATED"/>
    <property type="match status" value="1"/>
</dbReference>
<dbReference type="InterPro" id="IPR045122">
    <property type="entry name" value="Csc1-like"/>
</dbReference>
<feature type="transmembrane region" description="Helical" evidence="8">
    <location>
        <begin position="416"/>
        <end position="440"/>
    </location>
</feature>
<comment type="subcellular location">
    <subcellularLocation>
        <location evidence="1">Membrane</location>
        <topology evidence="1">Multi-pass membrane protein</topology>
    </subcellularLocation>
</comment>
<evidence type="ECO:0000313" key="13">
    <source>
        <dbReference type="EMBL" id="KAG9251612.1"/>
    </source>
</evidence>
<feature type="transmembrane region" description="Helical" evidence="8">
    <location>
        <begin position="506"/>
        <end position="534"/>
    </location>
</feature>
<feature type="transmembrane region" description="Helical" evidence="8">
    <location>
        <begin position="460"/>
        <end position="485"/>
    </location>
</feature>
<dbReference type="InterPro" id="IPR032880">
    <property type="entry name" value="CSC1/OSCA1-like_N"/>
</dbReference>
<comment type="caution">
    <text evidence="13">The sequence shown here is derived from an EMBL/GenBank/DDBJ whole genome shotgun (WGS) entry which is preliminary data.</text>
</comment>
<feature type="transmembrane region" description="Helical" evidence="8">
    <location>
        <begin position="554"/>
        <end position="582"/>
    </location>
</feature>
<feature type="transmembrane region" description="Helical" evidence="8">
    <location>
        <begin position="671"/>
        <end position="689"/>
    </location>
</feature>
<keyword evidence="6 8" id="KW-0472">Membrane</keyword>
<dbReference type="GO" id="GO:0005227">
    <property type="term" value="F:calcium-activated cation channel activity"/>
    <property type="evidence" value="ECO:0007669"/>
    <property type="project" value="InterPro"/>
</dbReference>
<feature type="domain" description="CSC1/OSCA1-like 7TM region" evidence="9">
    <location>
        <begin position="414"/>
        <end position="686"/>
    </location>
</feature>
<evidence type="ECO:0000313" key="14">
    <source>
        <dbReference type="Proteomes" id="UP000887229"/>
    </source>
</evidence>
<dbReference type="OrthoDB" id="1076608at2759"/>
<evidence type="ECO:0000256" key="8">
    <source>
        <dbReference type="SAM" id="Phobius"/>
    </source>
</evidence>
<dbReference type="InterPro" id="IPR022257">
    <property type="entry name" value="PHM7_ext"/>
</dbReference>
<dbReference type="PANTHER" id="PTHR13018">
    <property type="entry name" value="PROBABLE MEMBRANE PROTEIN DUF221-RELATED"/>
    <property type="match status" value="1"/>
</dbReference>
<evidence type="ECO:0000256" key="2">
    <source>
        <dbReference type="ARBA" id="ARBA00007779"/>
    </source>
</evidence>
<dbReference type="Pfam" id="PF13967">
    <property type="entry name" value="RSN1_TM"/>
    <property type="match status" value="1"/>
</dbReference>
<evidence type="ECO:0008006" key="15">
    <source>
        <dbReference type="Google" id="ProtNLM"/>
    </source>
</evidence>
<evidence type="ECO:0000256" key="5">
    <source>
        <dbReference type="ARBA" id="ARBA00022989"/>
    </source>
</evidence>
<dbReference type="Pfam" id="PF12621">
    <property type="entry name" value="PHM7_ext"/>
    <property type="match status" value="1"/>
</dbReference>
<comment type="similarity">
    <text evidence="2">Belongs to the CSC1 (TC 1.A.17) family.</text>
</comment>
<evidence type="ECO:0000259" key="12">
    <source>
        <dbReference type="Pfam" id="PF14703"/>
    </source>
</evidence>
<keyword evidence="5 8" id="KW-1133">Transmembrane helix</keyword>
<dbReference type="Pfam" id="PF14703">
    <property type="entry name" value="PHM7_cyt"/>
    <property type="match status" value="1"/>
</dbReference>
<evidence type="ECO:0000259" key="9">
    <source>
        <dbReference type="Pfam" id="PF02714"/>
    </source>
</evidence>
<organism evidence="13 14">
    <name type="scientific">Emericellopsis atlantica</name>
    <dbReference type="NCBI Taxonomy" id="2614577"/>
    <lineage>
        <taxon>Eukaryota</taxon>
        <taxon>Fungi</taxon>
        <taxon>Dikarya</taxon>
        <taxon>Ascomycota</taxon>
        <taxon>Pezizomycotina</taxon>
        <taxon>Sordariomycetes</taxon>
        <taxon>Hypocreomycetidae</taxon>
        <taxon>Hypocreales</taxon>
        <taxon>Bionectriaceae</taxon>
        <taxon>Emericellopsis</taxon>
    </lineage>
</organism>
<feature type="transmembrane region" description="Helical" evidence="8">
    <location>
        <begin position="603"/>
        <end position="624"/>
    </location>
</feature>